<keyword evidence="5" id="KW-0732">Signal</keyword>
<evidence type="ECO:0000256" key="2">
    <source>
        <dbReference type="ARBA" id="ARBA00008156"/>
    </source>
</evidence>
<accession>A0AA41ZB05</accession>
<evidence type="ECO:0000256" key="4">
    <source>
        <dbReference type="SAM" id="MobiDB-lite"/>
    </source>
</evidence>
<evidence type="ECO:0000256" key="5">
    <source>
        <dbReference type="SAM" id="SignalP"/>
    </source>
</evidence>
<protein>
    <submittedName>
        <fullName evidence="7">PQQ-binding-like beta-propeller repeat protein</fullName>
    </submittedName>
</protein>
<dbReference type="PANTHER" id="PTHR32303:SF4">
    <property type="entry name" value="QUINOPROTEIN GLUCOSE DEHYDROGENASE"/>
    <property type="match status" value="1"/>
</dbReference>
<dbReference type="Gene3D" id="2.140.10.10">
    <property type="entry name" value="Quinoprotein alcohol dehydrogenase-like superfamily"/>
    <property type="match status" value="2"/>
</dbReference>
<dbReference type="AlphaFoldDB" id="A0AA41ZB05"/>
<dbReference type="Proteomes" id="UP001165565">
    <property type="component" value="Unassembled WGS sequence"/>
</dbReference>
<dbReference type="InterPro" id="IPR002372">
    <property type="entry name" value="PQQ_rpt_dom"/>
</dbReference>
<organism evidence="7 8">
    <name type="scientific">Sphingomonas lycopersici</name>
    <dbReference type="NCBI Taxonomy" id="2951807"/>
    <lineage>
        <taxon>Bacteria</taxon>
        <taxon>Pseudomonadati</taxon>
        <taxon>Pseudomonadota</taxon>
        <taxon>Alphaproteobacteria</taxon>
        <taxon>Sphingomonadales</taxon>
        <taxon>Sphingomonadaceae</taxon>
        <taxon>Sphingomonas</taxon>
    </lineage>
</organism>
<comment type="caution">
    <text evidence="7">The sequence shown here is derived from an EMBL/GenBank/DDBJ whole genome shotgun (WGS) entry which is preliminary data.</text>
</comment>
<feature type="region of interest" description="Disordered" evidence="4">
    <location>
        <begin position="503"/>
        <end position="538"/>
    </location>
</feature>
<dbReference type="EMBL" id="JANFAV010000001">
    <property type="protein sequence ID" value="MCW6533381.1"/>
    <property type="molecule type" value="Genomic_DNA"/>
</dbReference>
<dbReference type="SUPFAM" id="SSF50998">
    <property type="entry name" value="Quinoprotein alcohol dehydrogenase-like"/>
    <property type="match status" value="1"/>
</dbReference>
<dbReference type="InterPro" id="IPR018391">
    <property type="entry name" value="PQQ_b-propeller_rpt"/>
</dbReference>
<dbReference type="SMART" id="SM00564">
    <property type="entry name" value="PQQ"/>
    <property type="match status" value="5"/>
</dbReference>
<evidence type="ECO:0000256" key="1">
    <source>
        <dbReference type="ARBA" id="ARBA00001931"/>
    </source>
</evidence>
<evidence type="ECO:0000259" key="6">
    <source>
        <dbReference type="Pfam" id="PF01011"/>
    </source>
</evidence>
<keyword evidence="8" id="KW-1185">Reference proteome</keyword>
<gene>
    <name evidence="7" type="ORF">NEE01_01145</name>
</gene>
<dbReference type="InterPro" id="IPR011047">
    <property type="entry name" value="Quinoprotein_ADH-like_sf"/>
</dbReference>
<dbReference type="Pfam" id="PF01011">
    <property type="entry name" value="PQQ"/>
    <property type="match status" value="1"/>
</dbReference>
<dbReference type="GO" id="GO:0016491">
    <property type="term" value="F:oxidoreductase activity"/>
    <property type="evidence" value="ECO:0007669"/>
    <property type="project" value="UniProtKB-KW"/>
</dbReference>
<feature type="chain" id="PRO_5041397085" evidence="5">
    <location>
        <begin position="22"/>
        <end position="688"/>
    </location>
</feature>
<comment type="similarity">
    <text evidence="2">Belongs to the bacterial PQQ dehydrogenase family.</text>
</comment>
<sequence length="688" mass="74246">MLGETAAMVALAGAGPFKAFAATAPGASSLPDTEWRHYAADQASTRYSPLDQINADNFSDLEIAWSFKTDALGARKEYQFEATPLLIKGRLYLAAGSRRDCIALDAASGELLWMHRLDEGQRALNSPRQLSGHGVSYWTDGTKERILYVTTGYRLVSLDAATGIPDPDFGTNGVVDLKLDFDQQLDPDTADVGLHATPLIARDTVVVGAAHAAGDVPAVRRNVKGYVRGFDVRTGKRKWIFHTIPRKGEFGYDSWLNGDADEAGNGGVWAEMSADEELGLVYVPVELPTGDEMGMFRRGNALFGETLVALDIETGKRRWHYQLVHHGLWDRDIPCAPILCDIPVDGKLVKALAQPTKQAFLYVLNRETGKPIWPIVERKVEAGDVPGEWYAPTQPFPTKPPAYDVQGVTIDDLIDFTPALRAKAVELVKNYKIGPLYTPPVVSKPGRWGTIISPGIQGGTNWPGGCYDPETHTVFVYSKNQPGVIGIIPNTNMTVSQFPQVHGISGEEPRPQVAMGSETNGAPPPRRPTPAPAAAAAAGPPPGFLAVDGLPLLKPPYGRITAIDLTKGDLKWQIAHGETPDNVRNHPALKGLKIPRTGRPGNLGPLVTKTLVICGEAGFYTNEYGVRGAMLRAYDKATGEEKGAVYMPAPQSGSPMTYRLRGKQYIVVAIGGGNYSAELVAFRLPGAA</sequence>
<evidence type="ECO:0000313" key="8">
    <source>
        <dbReference type="Proteomes" id="UP001165565"/>
    </source>
</evidence>
<comment type="cofactor">
    <cofactor evidence="1">
        <name>pyrroloquinoline quinone</name>
        <dbReference type="ChEBI" id="CHEBI:58442"/>
    </cofactor>
</comment>
<feature type="signal peptide" evidence="5">
    <location>
        <begin position="1"/>
        <end position="21"/>
    </location>
</feature>
<name>A0AA41ZB05_9SPHN</name>
<evidence type="ECO:0000256" key="3">
    <source>
        <dbReference type="ARBA" id="ARBA00023002"/>
    </source>
</evidence>
<feature type="compositionally biased region" description="Pro residues" evidence="4">
    <location>
        <begin position="522"/>
        <end position="531"/>
    </location>
</feature>
<feature type="domain" description="Pyrrolo-quinoline quinone repeat" evidence="6">
    <location>
        <begin position="35"/>
        <end position="666"/>
    </location>
</feature>
<keyword evidence="3" id="KW-0560">Oxidoreductase</keyword>
<dbReference type="PANTHER" id="PTHR32303">
    <property type="entry name" value="QUINOPROTEIN ALCOHOL DEHYDROGENASE (CYTOCHROME C)"/>
    <property type="match status" value="1"/>
</dbReference>
<reference evidence="7" key="1">
    <citation type="submission" date="2022-06" db="EMBL/GenBank/DDBJ databases">
        <title>Sphingomonas sp. nov. isolated from rhizosphere soil of tomato.</title>
        <authorList>
            <person name="Dong H."/>
            <person name="Gao R."/>
        </authorList>
    </citation>
    <scope>NUCLEOTIDE SEQUENCE</scope>
    <source>
        <strain evidence="7">MMSM24</strain>
    </source>
</reference>
<proteinExistence type="inferred from homology"/>
<evidence type="ECO:0000313" key="7">
    <source>
        <dbReference type="EMBL" id="MCW6533381.1"/>
    </source>
</evidence>